<dbReference type="InterPro" id="IPR036179">
    <property type="entry name" value="Ig-like_dom_sf"/>
</dbReference>
<comment type="subcellular location">
    <subcellularLocation>
        <location evidence="1">Membrane</location>
    </subcellularLocation>
</comment>
<dbReference type="Pfam" id="PF07686">
    <property type="entry name" value="V-set"/>
    <property type="match status" value="1"/>
</dbReference>
<reference evidence="8" key="3">
    <citation type="submission" date="2025-09" db="UniProtKB">
        <authorList>
            <consortium name="Ensembl"/>
        </authorList>
    </citation>
    <scope>IDENTIFICATION</scope>
</reference>
<dbReference type="GeneTree" id="ENSGT01050000244843"/>
<evidence type="ECO:0000256" key="6">
    <source>
        <dbReference type="ARBA" id="ARBA00023319"/>
    </source>
</evidence>
<evidence type="ECO:0000256" key="2">
    <source>
        <dbReference type="ARBA" id="ARBA00022729"/>
    </source>
</evidence>
<reference evidence="8" key="2">
    <citation type="submission" date="2025-08" db="UniProtKB">
        <authorList>
            <consortium name="Ensembl"/>
        </authorList>
    </citation>
    <scope>IDENTIFICATION</scope>
</reference>
<dbReference type="GO" id="GO:0050863">
    <property type="term" value="P:regulation of T cell activation"/>
    <property type="evidence" value="ECO:0007669"/>
    <property type="project" value="UniProtKB-ARBA"/>
</dbReference>
<dbReference type="InterPro" id="IPR013783">
    <property type="entry name" value="Ig-like_fold"/>
</dbReference>
<dbReference type="GO" id="GO:0009897">
    <property type="term" value="C:external side of plasma membrane"/>
    <property type="evidence" value="ECO:0007669"/>
    <property type="project" value="TreeGrafter"/>
</dbReference>
<dbReference type="InterPro" id="IPR013106">
    <property type="entry name" value="Ig_V-set"/>
</dbReference>
<evidence type="ECO:0000313" key="8">
    <source>
        <dbReference type="Ensembl" id="ENSHHUP00000027317.1"/>
    </source>
</evidence>
<dbReference type="InterPro" id="IPR050504">
    <property type="entry name" value="IgSF_BTN/MOG"/>
</dbReference>
<protein>
    <recommendedName>
        <fullName evidence="7">Ig-like domain-containing protein</fullName>
    </recommendedName>
</protein>
<dbReference type="GO" id="GO:0005102">
    <property type="term" value="F:signaling receptor binding"/>
    <property type="evidence" value="ECO:0007669"/>
    <property type="project" value="TreeGrafter"/>
</dbReference>
<dbReference type="PROSITE" id="PS50835">
    <property type="entry name" value="IG_LIKE"/>
    <property type="match status" value="1"/>
</dbReference>
<accession>A0A4W5LN55</accession>
<keyword evidence="5" id="KW-0325">Glycoprotein</keyword>
<keyword evidence="9" id="KW-1185">Reference proteome</keyword>
<dbReference type="AlphaFoldDB" id="A0A4W5LN55"/>
<dbReference type="GO" id="GO:1903037">
    <property type="term" value="P:regulation of leukocyte cell-cell adhesion"/>
    <property type="evidence" value="ECO:0007669"/>
    <property type="project" value="UniProtKB-ARBA"/>
</dbReference>
<dbReference type="Ensembl" id="ENSHHUT00000028405.1">
    <property type="protein sequence ID" value="ENSHHUP00000027317.1"/>
    <property type="gene ID" value="ENSHHUG00000017315.1"/>
</dbReference>
<keyword evidence="3" id="KW-0472">Membrane</keyword>
<evidence type="ECO:0000259" key="7">
    <source>
        <dbReference type="PROSITE" id="PS50835"/>
    </source>
</evidence>
<dbReference type="Proteomes" id="UP000314982">
    <property type="component" value="Unassembled WGS sequence"/>
</dbReference>
<organism evidence="8 9">
    <name type="scientific">Hucho hucho</name>
    <name type="common">huchen</name>
    <dbReference type="NCBI Taxonomy" id="62062"/>
    <lineage>
        <taxon>Eukaryota</taxon>
        <taxon>Metazoa</taxon>
        <taxon>Chordata</taxon>
        <taxon>Craniata</taxon>
        <taxon>Vertebrata</taxon>
        <taxon>Euteleostomi</taxon>
        <taxon>Actinopterygii</taxon>
        <taxon>Neopterygii</taxon>
        <taxon>Teleostei</taxon>
        <taxon>Protacanthopterygii</taxon>
        <taxon>Salmoniformes</taxon>
        <taxon>Salmonidae</taxon>
        <taxon>Salmoninae</taxon>
        <taxon>Hucho</taxon>
    </lineage>
</organism>
<evidence type="ECO:0000256" key="5">
    <source>
        <dbReference type="ARBA" id="ARBA00023180"/>
    </source>
</evidence>
<evidence type="ECO:0000256" key="1">
    <source>
        <dbReference type="ARBA" id="ARBA00004370"/>
    </source>
</evidence>
<keyword evidence="4" id="KW-1015">Disulfide bond</keyword>
<sequence length="171" mass="18755">DVCGQSTIVWCVPRSSEVVGSADPVVALAGDDVILPCSLKPRVSAEDMVVKWTGLFLETRNVHLYLDGRDSNEEQHPFYSGRTSMFHEELKNGNVSLKLTRVTLSDAGSYRCFIPTLKKETTVQLFVAGLPPSSVLPLLEIMYSAGLPPSSFLPLLEIMYSAGLPHHSFLC</sequence>
<dbReference type="GO" id="GO:0050852">
    <property type="term" value="P:T cell receptor signaling pathway"/>
    <property type="evidence" value="ECO:0007669"/>
    <property type="project" value="TreeGrafter"/>
</dbReference>
<keyword evidence="2" id="KW-0732">Signal</keyword>
<reference evidence="9" key="1">
    <citation type="submission" date="2018-06" db="EMBL/GenBank/DDBJ databases">
        <title>Genome assembly of Danube salmon.</title>
        <authorList>
            <person name="Macqueen D.J."/>
            <person name="Gundappa M.K."/>
        </authorList>
    </citation>
    <scope>NUCLEOTIDE SEQUENCE [LARGE SCALE GENOMIC DNA]</scope>
</reference>
<dbReference type="PANTHER" id="PTHR24100">
    <property type="entry name" value="BUTYROPHILIN"/>
    <property type="match status" value="1"/>
</dbReference>
<feature type="domain" description="Ig-like" evidence="7">
    <location>
        <begin position="13"/>
        <end position="124"/>
    </location>
</feature>
<dbReference type="InterPro" id="IPR007110">
    <property type="entry name" value="Ig-like_dom"/>
</dbReference>
<evidence type="ECO:0000313" key="9">
    <source>
        <dbReference type="Proteomes" id="UP000314982"/>
    </source>
</evidence>
<dbReference type="InterPro" id="IPR003599">
    <property type="entry name" value="Ig_sub"/>
</dbReference>
<name>A0A4W5LN55_9TELE</name>
<dbReference type="SUPFAM" id="SSF48726">
    <property type="entry name" value="Immunoglobulin"/>
    <property type="match status" value="1"/>
</dbReference>
<dbReference type="Gene3D" id="2.60.40.10">
    <property type="entry name" value="Immunoglobulins"/>
    <property type="match status" value="1"/>
</dbReference>
<keyword evidence="6" id="KW-0393">Immunoglobulin domain</keyword>
<dbReference type="GO" id="GO:0001817">
    <property type="term" value="P:regulation of cytokine production"/>
    <property type="evidence" value="ECO:0007669"/>
    <property type="project" value="TreeGrafter"/>
</dbReference>
<dbReference type="FunFam" id="2.60.40.10:FF:000142">
    <property type="entry name" value="V-set domain-containing T-cell activation inhibitor 1"/>
    <property type="match status" value="1"/>
</dbReference>
<proteinExistence type="predicted"/>
<dbReference type="PANTHER" id="PTHR24100:SF151">
    <property type="entry name" value="ICOS LIGAND"/>
    <property type="match status" value="1"/>
</dbReference>
<evidence type="ECO:0000256" key="3">
    <source>
        <dbReference type="ARBA" id="ARBA00023136"/>
    </source>
</evidence>
<dbReference type="SMART" id="SM00409">
    <property type="entry name" value="IG"/>
    <property type="match status" value="1"/>
</dbReference>
<evidence type="ECO:0000256" key="4">
    <source>
        <dbReference type="ARBA" id="ARBA00023157"/>
    </source>
</evidence>
<dbReference type="STRING" id="62062.ENSHHUP00000027317"/>